<dbReference type="Proteomes" id="UP000054018">
    <property type="component" value="Unassembled WGS sequence"/>
</dbReference>
<feature type="compositionally biased region" description="Low complexity" evidence="1">
    <location>
        <begin position="43"/>
        <end position="57"/>
    </location>
</feature>
<protein>
    <submittedName>
        <fullName evidence="2">Uncharacterized protein</fullName>
    </submittedName>
</protein>
<feature type="region of interest" description="Disordered" evidence="1">
    <location>
        <begin position="1"/>
        <end position="78"/>
    </location>
</feature>
<evidence type="ECO:0000256" key="1">
    <source>
        <dbReference type="SAM" id="MobiDB-lite"/>
    </source>
</evidence>
<dbReference type="HOGENOM" id="CLU_2284175_0_0_1"/>
<evidence type="ECO:0000313" key="2">
    <source>
        <dbReference type="EMBL" id="KIK10993.1"/>
    </source>
</evidence>
<feature type="compositionally biased region" description="Basic and acidic residues" evidence="1">
    <location>
        <begin position="1"/>
        <end position="10"/>
    </location>
</feature>
<feature type="non-terminal residue" evidence="2">
    <location>
        <position position="102"/>
    </location>
</feature>
<keyword evidence="3" id="KW-1185">Reference proteome</keyword>
<reference evidence="3" key="2">
    <citation type="submission" date="2015-01" db="EMBL/GenBank/DDBJ databases">
        <title>Evolutionary Origins and Diversification of the Mycorrhizal Mutualists.</title>
        <authorList>
            <consortium name="DOE Joint Genome Institute"/>
            <consortium name="Mycorrhizal Genomics Consortium"/>
            <person name="Kohler A."/>
            <person name="Kuo A."/>
            <person name="Nagy L.G."/>
            <person name="Floudas D."/>
            <person name="Copeland A."/>
            <person name="Barry K.W."/>
            <person name="Cichocki N."/>
            <person name="Veneault-Fourrey C."/>
            <person name="LaButti K."/>
            <person name="Lindquist E.A."/>
            <person name="Lipzen A."/>
            <person name="Lundell T."/>
            <person name="Morin E."/>
            <person name="Murat C."/>
            <person name="Riley R."/>
            <person name="Ohm R."/>
            <person name="Sun H."/>
            <person name="Tunlid A."/>
            <person name="Henrissat B."/>
            <person name="Grigoriev I.V."/>
            <person name="Hibbett D.S."/>
            <person name="Martin F."/>
        </authorList>
    </citation>
    <scope>NUCLEOTIDE SEQUENCE [LARGE SCALE GENOMIC DNA]</scope>
    <source>
        <strain evidence="3">441</strain>
    </source>
</reference>
<dbReference type="AlphaFoldDB" id="A0A0C9YSX8"/>
<proteinExistence type="predicted"/>
<feature type="compositionally biased region" description="Polar residues" evidence="1">
    <location>
        <begin position="11"/>
        <end position="41"/>
    </location>
</feature>
<evidence type="ECO:0000313" key="3">
    <source>
        <dbReference type="Proteomes" id="UP000054018"/>
    </source>
</evidence>
<reference evidence="2 3" key="1">
    <citation type="submission" date="2014-04" db="EMBL/GenBank/DDBJ databases">
        <authorList>
            <consortium name="DOE Joint Genome Institute"/>
            <person name="Kuo A."/>
            <person name="Kohler A."/>
            <person name="Costa M.D."/>
            <person name="Nagy L.G."/>
            <person name="Floudas D."/>
            <person name="Copeland A."/>
            <person name="Barry K.W."/>
            <person name="Cichocki N."/>
            <person name="Veneault-Fourrey C."/>
            <person name="LaButti K."/>
            <person name="Lindquist E.A."/>
            <person name="Lipzen A."/>
            <person name="Lundell T."/>
            <person name="Morin E."/>
            <person name="Murat C."/>
            <person name="Sun H."/>
            <person name="Tunlid A."/>
            <person name="Henrissat B."/>
            <person name="Grigoriev I.V."/>
            <person name="Hibbett D.S."/>
            <person name="Martin F."/>
            <person name="Nordberg H.P."/>
            <person name="Cantor M.N."/>
            <person name="Hua S.X."/>
        </authorList>
    </citation>
    <scope>NUCLEOTIDE SEQUENCE [LARGE SCALE GENOMIC DNA]</scope>
    <source>
        <strain evidence="2 3">441</strain>
    </source>
</reference>
<sequence>MRSNHAERHSNTSTSHPPTQLFTHTPTSSNAHGRHSATNVRSGDVTGDGTHGTGYTDAHGETTGEGGVTLQLGRMGQRNVTTLIRPQRHSGEKTTRERPFVM</sequence>
<feature type="region of interest" description="Disordered" evidence="1">
    <location>
        <begin position="83"/>
        <end position="102"/>
    </location>
</feature>
<name>A0A0C9YSX8_9AGAM</name>
<feature type="compositionally biased region" description="Basic and acidic residues" evidence="1">
    <location>
        <begin position="89"/>
        <end position="102"/>
    </location>
</feature>
<dbReference type="EMBL" id="KN834333">
    <property type="protein sequence ID" value="KIK10993.1"/>
    <property type="molecule type" value="Genomic_DNA"/>
</dbReference>
<accession>A0A0C9YSX8</accession>
<gene>
    <name evidence="2" type="ORF">PISMIDRAFT_690663</name>
</gene>
<organism evidence="2 3">
    <name type="scientific">Pisolithus microcarpus 441</name>
    <dbReference type="NCBI Taxonomy" id="765257"/>
    <lineage>
        <taxon>Eukaryota</taxon>
        <taxon>Fungi</taxon>
        <taxon>Dikarya</taxon>
        <taxon>Basidiomycota</taxon>
        <taxon>Agaricomycotina</taxon>
        <taxon>Agaricomycetes</taxon>
        <taxon>Agaricomycetidae</taxon>
        <taxon>Boletales</taxon>
        <taxon>Sclerodermatineae</taxon>
        <taxon>Pisolithaceae</taxon>
        <taxon>Pisolithus</taxon>
    </lineage>
</organism>